<evidence type="ECO:0000313" key="2">
    <source>
        <dbReference type="Proteomes" id="UP000180133"/>
    </source>
</evidence>
<protein>
    <submittedName>
        <fullName evidence="1">Uncharacterized protein</fullName>
    </submittedName>
</protein>
<comment type="caution">
    <text evidence="1">The sequence shown here is derived from an EMBL/GenBank/DDBJ whole genome shotgun (WGS) entry which is preliminary data.</text>
</comment>
<dbReference type="EMBL" id="MKFT01000001">
    <property type="protein sequence ID" value="OHY96217.1"/>
    <property type="molecule type" value="Genomic_DNA"/>
</dbReference>
<sequence length="103" mass="12452">MKIHNRKLSDKWRLKDRKMQRILDDLVDELRVHCKESNLDMGWLVKESQKRLMVYKELYMHRALIDEREIQDAFERLSEQEKQIVALGEDNLTAVIDSLNREI</sequence>
<reference evidence="1 2" key="1">
    <citation type="submission" date="2016-09" db="EMBL/GenBank/DDBJ databases">
        <title>Isolation, identification and antibiotic sensitivity analysis of bacterial pathogen from juvenile Hippocampus erectus with tail-rotted disease.</title>
        <authorList>
            <person name="Yang Q."/>
        </authorList>
    </citation>
    <scope>NUCLEOTIDE SEQUENCE [LARGE SCALE GENOMIC DNA]</scope>
    <source>
        <strain evidence="1 2">HM-10</strain>
    </source>
</reference>
<keyword evidence="2" id="KW-1185">Reference proteome</keyword>
<accession>A0ABX3DE02</accession>
<dbReference type="Proteomes" id="UP000180133">
    <property type="component" value="Unassembled WGS sequence"/>
</dbReference>
<proteinExistence type="predicted"/>
<gene>
    <name evidence="1" type="ORF">BI375_01525</name>
</gene>
<evidence type="ECO:0000313" key="1">
    <source>
        <dbReference type="EMBL" id="OHY96217.1"/>
    </source>
</evidence>
<name>A0ABX3DE02_9VIBR</name>
<organism evidence="1 2">
    <name type="scientific">Vibrio rotiferianus</name>
    <dbReference type="NCBI Taxonomy" id="190895"/>
    <lineage>
        <taxon>Bacteria</taxon>
        <taxon>Pseudomonadati</taxon>
        <taxon>Pseudomonadota</taxon>
        <taxon>Gammaproteobacteria</taxon>
        <taxon>Vibrionales</taxon>
        <taxon>Vibrionaceae</taxon>
        <taxon>Vibrio</taxon>
    </lineage>
</organism>